<evidence type="ECO:0000256" key="1">
    <source>
        <dbReference type="SAM" id="MobiDB-lite"/>
    </source>
</evidence>
<evidence type="ECO:0000313" key="3">
    <source>
        <dbReference type="Proteomes" id="UP000255106"/>
    </source>
</evidence>
<feature type="region of interest" description="Disordered" evidence="1">
    <location>
        <begin position="61"/>
        <end position="80"/>
    </location>
</feature>
<keyword evidence="2" id="KW-0418">Kinase</keyword>
<dbReference type="EC" id="2.7.13.3" evidence="2"/>
<dbReference type="GO" id="GO:0004673">
    <property type="term" value="F:protein histidine kinase activity"/>
    <property type="evidence" value="ECO:0007669"/>
    <property type="project" value="UniProtKB-EC"/>
</dbReference>
<keyword evidence="2" id="KW-0808">Transferase</keyword>
<protein>
    <submittedName>
        <fullName evidence="2">Multi-sensor hybrid histidine kinase</fullName>
        <ecNumber evidence="2">2.7.13.3</ecNumber>
    </submittedName>
</protein>
<name>A0A377LU04_ENTCL</name>
<accession>A0A377LU04</accession>
<dbReference type="Proteomes" id="UP000255106">
    <property type="component" value="Unassembled WGS sequence"/>
</dbReference>
<dbReference type="EMBL" id="UGJB01000004">
    <property type="protein sequence ID" value="STQ09599.1"/>
    <property type="molecule type" value="Genomic_DNA"/>
</dbReference>
<proteinExistence type="predicted"/>
<gene>
    <name evidence="2" type="primary">barA_2</name>
    <name evidence="2" type="ORF">NCTC10005_02313</name>
</gene>
<evidence type="ECO:0000313" key="2">
    <source>
        <dbReference type="EMBL" id="STQ09599.1"/>
    </source>
</evidence>
<sequence length="80" mass="8945">MNDYLAKPIDEEKLHNLLLALISRGISAVRIPYQQNQLRFSVNQNATFDWQLALRQAGGETRFSPRDATDAGRVSAGNSQ</sequence>
<reference evidence="2 3" key="1">
    <citation type="submission" date="2018-06" db="EMBL/GenBank/DDBJ databases">
        <authorList>
            <consortium name="Pathogen Informatics"/>
            <person name="Doyle S."/>
        </authorList>
    </citation>
    <scope>NUCLEOTIDE SEQUENCE [LARGE SCALE GENOMIC DNA]</scope>
    <source>
        <strain evidence="2 3">NCTC10005</strain>
    </source>
</reference>
<organism evidence="2 3">
    <name type="scientific">Enterobacter cloacae</name>
    <dbReference type="NCBI Taxonomy" id="550"/>
    <lineage>
        <taxon>Bacteria</taxon>
        <taxon>Pseudomonadati</taxon>
        <taxon>Pseudomonadota</taxon>
        <taxon>Gammaproteobacteria</taxon>
        <taxon>Enterobacterales</taxon>
        <taxon>Enterobacteriaceae</taxon>
        <taxon>Enterobacter</taxon>
        <taxon>Enterobacter cloacae complex</taxon>
    </lineage>
</organism>
<dbReference type="AlphaFoldDB" id="A0A377LU04"/>